<dbReference type="PANTHER" id="PTHR11006">
    <property type="entry name" value="PROTEIN ARGININE N-METHYLTRANSFERASE"/>
    <property type="match status" value="1"/>
</dbReference>
<dbReference type="Proteomes" id="UP000220158">
    <property type="component" value="Chromosome 14"/>
</dbReference>
<dbReference type="OMA" id="LNVKKYH"/>
<sequence>MNTENKELKELFKAIENIINSYENELTIKRKESFANEEYAYSLCDDYKSRKTKNVVIHMLNKNINILYCSDEYKNIIFINFLRLCQLNNLDVKKYHDIFLKYDIISSFPNFEKYLNYFLKPVINNDKLLWDVNKEYFELYNLQFKKKCNNDNDSYFLLENEVKNKLNELLENSSNDSTSSFSEENSVSSSSSEKSFICDNTSDDEIINIKAHNNESLSNLLLKISHKNNSNVLEEESCFLNSGLNNEKKVMRIPFNNEVREDMPYKNFIIENRKKVDKKEKNAFLNLNNINLNHLVDSIVSKNRECNSIDKMMKDNINGSLVDKFVKTYENEHEEIKNLHTKINSMEQIIKHLMNEIIKRDLKDKQLKDNKIKGLNFNKKEINMELNSEKNEEKNEIICNEIDNIKNINTNNVSNNDSKEIDKNYFDSYNYTSIHRTMILDKSRTNSYYEFIYKNKEIFKNKIVLDIGCGSSIISLFCSDHAKIIVGIDNAEKILNKAKKIAEKNKANNIFLFKGKLEDNDIYIDEKEQIYYLSKNINIENFQKINNVQLKLLKFDIIISEWMGYFLFYECMINTILYARDVYLKENGYIFPNKIYLYICGYNDLEYINENILIWDKPLYNKDLSELKPNFKKFIENAKIINVDKNKVSTEIINYSTINLYTYKKDNFYVNSEFKIPIKEDQIVTSLCFYFDCIFEISTFYENTYQYISNENKMKPIVNSNSTTNILTTSMFKEKTHWKQTLLHLHCCNNIAQIFCIDKKQSNYLHGNIYISPQTKNSRNINAVLHIKKNKSININEELICCYSID</sequence>
<dbReference type="KEGG" id="prel:PRELSG_1426100"/>
<keyword evidence="2 4" id="KW-0808">Transferase</keyword>
<accession>A0A1J1HEP3</accession>
<dbReference type="VEuPathDB" id="PlasmoDB:PRELSG_1426100"/>
<evidence type="ECO:0000313" key="8">
    <source>
        <dbReference type="EMBL" id="CRH02530.1"/>
    </source>
</evidence>
<feature type="domain" description="Protein arginine N-methyltransferase" evidence="7">
    <location>
        <begin position="596"/>
        <end position="786"/>
    </location>
</feature>
<evidence type="ECO:0000259" key="6">
    <source>
        <dbReference type="Pfam" id="PF13847"/>
    </source>
</evidence>
<dbReference type="SUPFAM" id="SSF53335">
    <property type="entry name" value="S-adenosyl-L-methionine-dependent methyltransferases"/>
    <property type="match status" value="1"/>
</dbReference>
<evidence type="ECO:0000256" key="3">
    <source>
        <dbReference type="ARBA" id="ARBA00022691"/>
    </source>
</evidence>
<reference evidence="8 9" key="1">
    <citation type="submission" date="2015-04" db="EMBL/GenBank/DDBJ databases">
        <authorList>
            <consortium name="Pathogen Informatics"/>
        </authorList>
    </citation>
    <scope>NUCLEOTIDE SEQUENCE [LARGE SCALE GENOMIC DNA]</scope>
    <source>
        <strain evidence="8 9">SGS1</strain>
    </source>
</reference>
<dbReference type="OrthoDB" id="406152at2759"/>
<keyword evidence="3 4" id="KW-0949">S-adenosyl-L-methionine</keyword>
<name>A0A1J1HEP3_PLARL</name>
<feature type="coiled-coil region" evidence="5">
    <location>
        <begin position="5"/>
        <end position="32"/>
    </location>
</feature>
<dbReference type="InterPro" id="IPR029063">
    <property type="entry name" value="SAM-dependent_MTases_sf"/>
</dbReference>
<dbReference type="GO" id="GO:0042054">
    <property type="term" value="F:histone methyltransferase activity"/>
    <property type="evidence" value="ECO:0007669"/>
    <property type="project" value="TreeGrafter"/>
</dbReference>
<keyword evidence="5" id="KW-0175">Coiled coil</keyword>
<dbReference type="GO" id="GO:0032259">
    <property type="term" value="P:methylation"/>
    <property type="evidence" value="ECO:0007669"/>
    <property type="project" value="UniProtKB-KW"/>
</dbReference>
<dbReference type="GeneID" id="39738693"/>
<organism evidence="8 9">
    <name type="scientific">Plasmodium relictum</name>
    <dbReference type="NCBI Taxonomy" id="85471"/>
    <lineage>
        <taxon>Eukaryota</taxon>
        <taxon>Sar</taxon>
        <taxon>Alveolata</taxon>
        <taxon>Apicomplexa</taxon>
        <taxon>Aconoidasida</taxon>
        <taxon>Haemosporida</taxon>
        <taxon>Plasmodiidae</taxon>
        <taxon>Plasmodium</taxon>
        <taxon>Plasmodium (Haemamoeba)</taxon>
    </lineage>
</organism>
<dbReference type="Pfam" id="PF13847">
    <property type="entry name" value="Methyltransf_31"/>
    <property type="match status" value="1"/>
</dbReference>
<dbReference type="PANTHER" id="PTHR11006:SF53">
    <property type="entry name" value="PROTEIN ARGININE N-METHYLTRANSFERASE 3"/>
    <property type="match status" value="1"/>
</dbReference>
<dbReference type="Gene3D" id="2.70.160.11">
    <property type="entry name" value="Hnrnp arginine n-methyltransferase1"/>
    <property type="match status" value="1"/>
</dbReference>
<dbReference type="Gene3D" id="3.40.50.150">
    <property type="entry name" value="Vaccinia Virus protein VP39"/>
    <property type="match status" value="1"/>
</dbReference>
<evidence type="ECO:0000259" key="7">
    <source>
        <dbReference type="Pfam" id="PF22528"/>
    </source>
</evidence>
<gene>
    <name evidence="8" type="ORF">PRELSG_1426100</name>
</gene>
<protein>
    <submittedName>
        <fullName evidence="8">Histone-arginine methyltransferase, putative</fullName>
    </submittedName>
</protein>
<evidence type="ECO:0000256" key="1">
    <source>
        <dbReference type="ARBA" id="ARBA00022603"/>
    </source>
</evidence>
<dbReference type="InterPro" id="IPR025714">
    <property type="entry name" value="Methyltranfer_dom"/>
</dbReference>
<evidence type="ECO:0000256" key="4">
    <source>
        <dbReference type="PROSITE-ProRule" id="PRU01015"/>
    </source>
</evidence>
<dbReference type="EMBL" id="LN835309">
    <property type="protein sequence ID" value="CRH02530.1"/>
    <property type="molecule type" value="Genomic_DNA"/>
</dbReference>
<dbReference type="GO" id="GO:0016274">
    <property type="term" value="F:protein-arginine N-methyltransferase activity"/>
    <property type="evidence" value="ECO:0007669"/>
    <property type="project" value="InterPro"/>
</dbReference>
<evidence type="ECO:0000256" key="5">
    <source>
        <dbReference type="SAM" id="Coils"/>
    </source>
</evidence>
<dbReference type="GO" id="GO:0005634">
    <property type="term" value="C:nucleus"/>
    <property type="evidence" value="ECO:0007669"/>
    <property type="project" value="TreeGrafter"/>
</dbReference>
<evidence type="ECO:0000256" key="2">
    <source>
        <dbReference type="ARBA" id="ARBA00022679"/>
    </source>
</evidence>
<feature type="coiled-coil region" evidence="5">
    <location>
        <begin position="329"/>
        <end position="392"/>
    </location>
</feature>
<keyword evidence="1 4" id="KW-0489">Methyltransferase</keyword>
<dbReference type="PROSITE" id="PS51678">
    <property type="entry name" value="SAM_MT_PRMT"/>
    <property type="match status" value="1"/>
</dbReference>
<dbReference type="FunFam" id="3.40.50.150:FF:000278">
    <property type="entry name" value="Coactivator-associated arginine methyltransferase 1"/>
    <property type="match status" value="1"/>
</dbReference>
<dbReference type="CDD" id="cd02440">
    <property type="entry name" value="AdoMet_MTases"/>
    <property type="match status" value="1"/>
</dbReference>
<proteinExistence type="predicted"/>
<dbReference type="InterPro" id="IPR055135">
    <property type="entry name" value="PRMT_dom"/>
</dbReference>
<dbReference type="Pfam" id="PF22528">
    <property type="entry name" value="PRMT_C"/>
    <property type="match status" value="1"/>
</dbReference>
<feature type="domain" description="Methyltransferase" evidence="6">
    <location>
        <begin position="459"/>
        <end position="518"/>
    </location>
</feature>
<dbReference type="InterPro" id="IPR025799">
    <property type="entry name" value="Arg_MeTrfase"/>
</dbReference>
<dbReference type="RefSeq" id="XP_028535050.1">
    <property type="nucleotide sequence ID" value="XM_028679325.1"/>
</dbReference>
<evidence type="ECO:0000313" key="9">
    <source>
        <dbReference type="Proteomes" id="UP000220158"/>
    </source>
</evidence>
<dbReference type="AlphaFoldDB" id="A0A1J1HEP3"/>
<keyword evidence="9" id="KW-1185">Reference proteome</keyword>